<reference evidence="1" key="1">
    <citation type="submission" date="2020-10" db="EMBL/GenBank/DDBJ databases">
        <authorList>
            <person name="Castelo-Branco R."/>
            <person name="Eusebio N."/>
            <person name="Adriana R."/>
            <person name="Vieira A."/>
            <person name="Brugerolle De Fraissinette N."/>
            <person name="Rezende De Castro R."/>
            <person name="Schneider M.P."/>
            <person name="Vasconcelos V."/>
            <person name="Leao P.N."/>
        </authorList>
    </citation>
    <scope>NUCLEOTIDE SEQUENCE</scope>
    <source>
        <strain evidence="1">LEGE 11480</strain>
    </source>
</reference>
<dbReference type="AlphaFoldDB" id="A0A928VQF3"/>
<sequence length="206" mass="23072">MSLMTEALARIDAHFNSARPARSREAVEQQIGSFFQFQLSEEVYEYYQWAGAPIGDQCPVNGGESTYTCRFDGLFDDGLIHFLSLEEAAKHYQNHTTNPEISDIQCLPFVLYENGELVIAGSEPPIDVSAVLVREDIQDQLWFPSLTNMMLAIAESLETVGSIDPSGVFRDADGVRLEREAEKHRRQQRVAIAKKYGSPKGLILTN</sequence>
<comment type="caution">
    <text evidence="1">The sequence shown here is derived from an EMBL/GenBank/DDBJ whole genome shotgun (WGS) entry which is preliminary data.</text>
</comment>
<proteinExistence type="predicted"/>
<dbReference type="EMBL" id="JADEXQ010000130">
    <property type="protein sequence ID" value="MBE9032863.1"/>
    <property type="molecule type" value="Genomic_DNA"/>
</dbReference>
<name>A0A928VQF3_9CYAN</name>
<dbReference type="RefSeq" id="WP_264327681.1">
    <property type="nucleotide sequence ID" value="NZ_JADEXQ010000130.1"/>
</dbReference>
<protein>
    <recommendedName>
        <fullName evidence="3">SMI1/KNR4 family protein</fullName>
    </recommendedName>
</protein>
<evidence type="ECO:0008006" key="3">
    <source>
        <dbReference type="Google" id="ProtNLM"/>
    </source>
</evidence>
<evidence type="ECO:0000313" key="1">
    <source>
        <dbReference type="EMBL" id="MBE9032863.1"/>
    </source>
</evidence>
<evidence type="ECO:0000313" key="2">
    <source>
        <dbReference type="Proteomes" id="UP000625316"/>
    </source>
</evidence>
<organism evidence="1 2">
    <name type="scientific">Romeriopsis navalis LEGE 11480</name>
    <dbReference type="NCBI Taxonomy" id="2777977"/>
    <lineage>
        <taxon>Bacteria</taxon>
        <taxon>Bacillati</taxon>
        <taxon>Cyanobacteriota</taxon>
        <taxon>Cyanophyceae</taxon>
        <taxon>Leptolyngbyales</taxon>
        <taxon>Leptolyngbyaceae</taxon>
        <taxon>Romeriopsis</taxon>
        <taxon>Romeriopsis navalis</taxon>
    </lineage>
</organism>
<keyword evidence="2" id="KW-1185">Reference proteome</keyword>
<dbReference type="Proteomes" id="UP000625316">
    <property type="component" value="Unassembled WGS sequence"/>
</dbReference>
<gene>
    <name evidence="1" type="ORF">IQ266_24305</name>
</gene>
<accession>A0A928VQF3</accession>